<dbReference type="EMBL" id="BK014759">
    <property type="protein sequence ID" value="DAD74422.1"/>
    <property type="molecule type" value="Genomic_DNA"/>
</dbReference>
<evidence type="ECO:0000313" key="1">
    <source>
        <dbReference type="EMBL" id="DAD74422.1"/>
    </source>
</evidence>
<proteinExistence type="predicted"/>
<reference evidence="1" key="1">
    <citation type="journal article" date="2021" name="Proc. Natl. Acad. Sci. U.S.A.">
        <title>A Catalog of Tens of Thousands of Viruses from Human Metagenomes Reveals Hidden Associations with Chronic Diseases.</title>
        <authorList>
            <person name="Tisza M.J."/>
            <person name="Buck C.B."/>
        </authorList>
    </citation>
    <scope>NUCLEOTIDE SEQUENCE</scope>
    <source>
        <strain evidence="1">Ct3pR10</strain>
    </source>
</reference>
<keyword evidence="1" id="KW-0489">Methyltransferase</keyword>
<organism evidence="1">
    <name type="scientific">Siphoviridae sp. ct3pR10</name>
    <dbReference type="NCBI Taxonomy" id="2826284"/>
    <lineage>
        <taxon>Viruses</taxon>
        <taxon>Duplodnaviria</taxon>
        <taxon>Heunggongvirae</taxon>
        <taxon>Uroviricota</taxon>
        <taxon>Caudoviricetes</taxon>
    </lineage>
</organism>
<sequence length="236" mass="26424">MPPCVAPLPGGGERDMKVLVACEESQIVCKAFRAKGHEAYSCDIQEPSGGHPEWHILGDALKAIEGGRVTTMDGQAHDVGRWDLLIAHPPCTYLTASSAVRLFDKNHTVKDRNREQLGWEARRFFLRMLYSGIEKVAVENPCPLRWFGLPEYSQIIEPYMFGDPWKKRTCLWLRGLPMLVPTDVVEPKGLWVGSTSGREHSTGRVKSGYTLKSNRDSKTRAKTFPGIAKAMAEQWG</sequence>
<name>A0A8S5LWM3_9CAUD</name>
<accession>A0A8S5LWM3</accession>
<protein>
    <submittedName>
        <fullName evidence="1">5-cytosine DNA methyltransferase</fullName>
    </submittedName>
</protein>
<keyword evidence="1" id="KW-0808">Transferase</keyword>
<dbReference type="GO" id="GO:0008168">
    <property type="term" value="F:methyltransferase activity"/>
    <property type="evidence" value="ECO:0007669"/>
    <property type="project" value="UniProtKB-KW"/>
</dbReference>
<dbReference type="GO" id="GO:0032259">
    <property type="term" value="P:methylation"/>
    <property type="evidence" value="ECO:0007669"/>
    <property type="project" value="UniProtKB-KW"/>
</dbReference>